<gene>
    <name evidence="2" type="ORF">LPJ53_003446</name>
</gene>
<feature type="compositionally biased region" description="Polar residues" evidence="1">
    <location>
        <begin position="486"/>
        <end position="503"/>
    </location>
</feature>
<feature type="compositionally biased region" description="Low complexity" evidence="1">
    <location>
        <begin position="353"/>
        <end position="364"/>
    </location>
</feature>
<dbReference type="OrthoDB" id="5589797at2759"/>
<feature type="compositionally biased region" description="Low complexity" evidence="1">
    <location>
        <begin position="317"/>
        <end position="330"/>
    </location>
</feature>
<feature type="compositionally biased region" description="Low complexity" evidence="1">
    <location>
        <begin position="171"/>
        <end position="184"/>
    </location>
</feature>
<feature type="region of interest" description="Disordered" evidence="1">
    <location>
        <begin position="726"/>
        <end position="768"/>
    </location>
</feature>
<feature type="region of interest" description="Disordered" evidence="1">
    <location>
        <begin position="147"/>
        <end position="187"/>
    </location>
</feature>
<feature type="compositionally biased region" description="Low complexity" evidence="1">
    <location>
        <begin position="510"/>
        <end position="519"/>
    </location>
</feature>
<dbReference type="AlphaFoldDB" id="A0A9W7XW92"/>
<sequence>MNFFRRKSKQTTNVAPADPLPDLIKASEKARHRNYFGMSGASPLLLRRRNVTEAVTELKMPAATAIASDGSSELADDVSATTLAAIKADFNLGVRIQRRRSSIMGVAHIMRRRSTQKGLRADADEPAVAVPELAVVASHSAKTLVDTRRERLPSIGLRRTSEESTSGGGVSSSDESSGGDSDTTLATRDGDELDAIVPDEQSAAECGGQPAHRADNVPAADQSLPAPRSAEASSNKSAVFFIASTELAAVAKVHPQLKENKDGQYSTVSHAAKPSSGGPMSDLVSTSSTGCTASSVPTENTPTIAGHDEATPRRVLSSNSPNDTSSTPSPALALERRGVVLAQSKSVAAAISRAGGEAASSAIRPQRRPLSLRRRKDSANGLSNRLSFMNLGIGNRNHDSNLGQTNGQMDSSRRASFGFGRRSVSLSRRSISSLSHSSLAKDAEKRKMDAWTDDDDEFSAYEYDLSGAYFELPVISSKGVKFPASQEPSKTLPRTTLRSSASPSRDAAESSSRGSRLSSTSTVCEENVLSADQCKRVYVSSMRKLQLQSRRRHGMRSVLHIKNAMTKANDSYAVVSGGCELDTYQLSCEMIAEFYLLGGGRDEAPVERRMRSPSTASSSSERLIARPDYPMRSRSMGSLDSFNISTLLHNPRPVVSVAVASAAADRSDSDSRIITAPMSSPPALADGAASIADKVLAEVFDTAREQDDAILDSELLRFGGGNLIPLASSNDGSTSPPSAYRSYRRRRGGGRRNSPPTAAHSASAVAAM</sequence>
<reference evidence="2" key="1">
    <citation type="submission" date="2022-07" db="EMBL/GenBank/DDBJ databases">
        <title>Phylogenomic reconstructions and comparative analyses of Kickxellomycotina fungi.</title>
        <authorList>
            <person name="Reynolds N.K."/>
            <person name="Stajich J.E."/>
            <person name="Barry K."/>
            <person name="Grigoriev I.V."/>
            <person name="Crous P."/>
            <person name="Smith M.E."/>
        </authorList>
    </citation>
    <scope>NUCLEOTIDE SEQUENCE</scope>
    <source>
        <strain evidence="2">NBRC 32514</strain>
    </source>
</reference>
<dbReference type="Proteomes" id="UP001149813">
    <property type="component" value="Unassembled WGS sequence"/>
</dbReference>
<feature type="region of interest" description="Disordered" evidence="1">
    <location>
        <begin position="353"/>
        <end position="378"/>
    </location>
</feature>
<accession>A0A9W7XW92</accession>
<feature type="region of interest" description="Disordered" evidence="1">
    <location>
        <begin position="1"/>
        <end position="20"/>
    </location>
</feature>
<proteinExistence type="predicted"/>
<feature type="compositionally biased region" description="Polar residues" evidence="1">
    <location>
        <begin position="283"/>
        <end position="303"/>
    </location>
</feature>
<dbReference type="EMBL" id="JANBOJ010000130">
    <property type="protein sequence ID" value="KAJ1722114.1"/>
    <property type="molecule type" value="Genomic_DNA"/>
</dbReference>
<evidence type="ECO:0000256" key="1">
    <source>
        <dbReference type="SAM" id="MobiDB-lite"/>
    </source>
</evidence>
<protein>
    <submittedName>
        <fullName evidence="2">Uncharacterized protein</fullName>
    </submittedName>
</protein>
<feature type="compositionally biased region" description="Low complexity" evidence="1">
    <location>
        <begin position="758"/>
        <end position="768"/>
    </location>
</feature>
<organism evidence="2 3">
    <name type="scientific">Coemansia erecta</name>
    <dbReference type="NCBI Taxonomy" id="147472"/>
    <lineage>
        <taxon>Eukaryota</taxon>
        <taxon>Fungi</taxon>
        <taxon>Fungi incertae sedis</taxon>
        <taxon>Zoopagomycota</taxon>
        <taxon>Kickxellomycotina</taxon>
        <taxon>Kickxellomycetes</taxon>
        <taxon>Kickxellales</taxon>
        <taxon>Kickxellaceae</taxon>
        <taxon>Coemansia</taxon>
    </lineage>
</organism>
<feature type="region of interest" description="Disordered" evidence="1">
    <location>
        <begin position="261"/>
        <end position="332"/>
    </location>
</feature>
<feature type="region of interest" description="Disordered" evidence="1">
    <location>
        <begin position="482"/>
        <end position="519"/>
    </location>
</feature>
<evidence type="ECO:0000313" key="3">
    <source>
        <dbReference type="Proteomes" id="UP001149813"/>
    </source>
</evidence>
<feature type="compositionally biased region" description="Basic residues" evidence="1">
    <location>
        <begin position="365"/>
        <end position="376"/>
    </location>
</feature>
<evidence type="ECO:0000313" key="2">
    <source>
        <dbReference type="EMBL" id="KAJ1722114.1"/>
    </source>
</evidence>
<feature type="region of interest" description="Disordered" evidence="1">
    <location>
        <begin position="202"/>
        <end position="233"/>
    </location>
</feature>
<comment type="caution">
    <text evidence="2">The sequence shown here is derived from an EMBL/GenBank/DDBJ whole genome shotgun (WGS) entry which is preliminary data.</text>
</comment>
<feature type="compositionally biased region" description="Polar residues" evidence="1">
    <location>
        <begin position="727"/>
        <end position="737"/>
    </location>
</feature>
<keyword evidence="3" id="KW-1185">Reference proteome</keyword>
<name>A0A9W7XW92_9FUNG</name>